<dbReference type="Proteomes" id="UP000799439">
    <property type="component" value="Unassembled WGS sequence"/>
</dbReference>
<organism evidence="2 3">
    <name type="scientific">Myriangium duriaei CBS 260.36</name>
    <dbReference type="NCBI Taxonomy" id="1168546"/>
    <lineage>
        <taxon>Eukaryota</taxon>
        <taxon>Fungi</taxon>
        <taxon>Dikarya</taxon>
        <taxon>Ascomycota</taxon>
        <taxon>Pezizomycotina</taxon>
        <taxon>Dothideomycetes</taxon>
        <taxon>Dothideomycetidae</taxon>
        <taxon>Myriangiales</taxon>
        <taxon>Myriangiaceae</taxon>
        <taxon>Myriangium</taxon>
    </lineage>
</organism>
<evidence type="ECO:0000313" key="2">
    <source>
        <dbReference type="EMBL" id="KAF2152334.1"/>
    </source>
</evidence>
<name>A0A9P4J0E2_9PEZI</name>
<reference evidence="2" key="1">
    <citation type="journal article" date="2020" name="Stud. Mycol.">
        <title>101 Dothideomycetes genomes: a test case for predicting lifestyles and emergence of pathogens.</title>
        <authorList>
            <person name="Haridas S."/>
            <person name="Albert R."/>
            <person name="Binder M."/>
            <person name="Bloem J."/>
            <person name="Labutti K."/>
            <person name="Salamov A."/>
            <person name="Andreopoulos B."/>
            <person name="Baker S."/>
            <person name="Barry K."/>
            <person name="Bills G."/>
            <person name="Bluhm B."/>
            <person name="Cannon C."/>
            <person name="Castanera R."/>
            <person name="Culley D."/>
            <person name="Daum C."/>
            <person name="Ezra D."/>
            <person name="Gonzalez J."/>
            <person name="Henrissat B."/>
            <person name="Kuo A."/>
            <person name="Liang C."/>
            <person name="Lipzen A."/>
            <person name="Lutzoni F."/>
            <person name="Magnuson J."/>
            <person name="Mondo S."/>
            <person name="Nolan M."/>
            <person name="Ohm R."/>
            <person name="Pangilinan J."/>
            <person name="Park H.-J."/>
            <person name="Ramirez L."/>
            <person name="Alfaro M."/>
            <person name="Sun H."/>
            <person name="Tritt A."/>
            <person name="Yoshinaga Y."/>
            <person name="Zwiers L.-H."/>
            <person name="Turgeon B."/>
            <person name="Goodwin S."/>
            <person name="Spatafora J."/>
            <person name="Crous P."/>
            <person name="Grigoriev I."/>
        </authorList>
    </citation>
    <scope>NUCLEOTIDE SEQUENCE</scope>
    <source>
        <strain evidence="2">CBS 260.36</strain>
    </source>
</reference>
<evidence type="ECO:0000256" key="1">
    <source>
        <dbReference type="SAM" id="MobiDB-lite"/>
    </source>
</evidence>
<comment type="caution">
    <text evidence="2">The sequence shown here is derived from an EMBL/GenBank/DDBJ whole genome shotgun (WGS) entry which is preliminary data.</text>
</comment>
<protein>
    <submittedName>
        <fullName evidence="2">Uncharacterized protein</fullName>
    </submittedName>
</protein>
<evidence type="ECO:0000313" key="3">
    <source>
        <dbReference type="Proteomes" id="UP000799439"/>
    </source>
</evidence>
<dbReference type="OrthoDB" id="3795685at2759"/>
<dbReference type="EMBL" id="ML996086">
    <property type="protein sequence ID" value="KAF2152334.1"/>
    <property type="molecule type" value="Genomic_DNA"/>
</dbReference>
<feature type="region of interest" description="Disordered" evidence="1">
    <location>
        <begin position="244"/>
        <end position="292"/>
    </location>
</feature>
<gene>
    <name evidence="2" type="ORF">K461DRAFT_268301</name>
</gene>
<sequence>MRRYRSDSHLSGRHAPLEKLPPEVRRHILMATTPASLQSLTRASPAYWQQYVHDRSLIIWHILHDAIGNTILDAVIVSQTTGNAFLQSRDFDLINAWVTQYRDQRQAIQARLLPMKITEQQVVYMLEFQLKVIEPLADEFIAWNAANFHAGELTNAISATERGRINRALYRYQICSNLFGAGRRPFKGESEVPAEDLCTYLLILFEPWEIEEILCVYEFVKDFYHGMLNKIHWEIDKDTLKPAPRVVQQLRQPRRPRRPRPTPNSMSSSSTSLSSTSSTSSESEEMEDDENSERQLNYIRGISSLGLHVLTHIQHIAKTSDHGSLVQAMRDHTPLYNHIFLDDDTTLTDDRQEWLRMGGTLSTHNRQDRHEPLRFVGNNIYGPPLVWKLLWGGTYSSRVGGFIAPELRRWGYVFWDMERIERAEVKEELRMAWEERWDGVDLRNEILDADSDMDLG</sequence>
<proteinExistence type="predicted"/>
<accession>A0A9P4J0E2</accession>
<feature type="compositionally biased region" description="Low complexity" evidence="1">
    <location>
        <begin position="263"/>
        <end position="281"/>
    </location>
</feature>
<feature type="compositionally biased region" description="Acidic residues" evidence="1">
    <location>
        <begin position="282"/>
        <end position="291"/>
    </location>
</feature>
<dbReference type="AlphaFoldDB" id="A0A9P4J0E2"/>
<keyword evidence="3" id="KW-1185">Reference proteome</keyword>